<dbReference type="Proteomes" id="UP000234882">
    <property type="component" value="Chromosome"/>
</dbReference>
<evidence type="ECO:0000313" key="1">
    <source>
        <dbReference type="EMBL" id="AUM75091.1"/>
    </source>
</evidence>
<dbReference type="EMBL" id="CP025583">
    <property type="protein sequence ID" value="AUM75091.1"/>
    <property type="molecule type" value="Genomic_DNA"/>
</dbReference>
<evidence type="ECO:0008006" key="3">
    <source>
        <dbReference type="Google" id="ProtNLM"/>
    </source>
</evidence>
<accession>A0A2K9MHI3</accession>
<organism evidence="1 2">
    <name type="scientific">Paracoccus jeotgali</name>
    <dbReference type="NCBI Taxonomy" id="2065379"/>
    <lineage>
        <taxon>Bacteria</taxon>
        <taxon>Pseudomonadati</taxon>
        <taxon>Pseudomonadota</taxon>
        <taxon>Alphaproteobacteria</taxon>
        <taxon>Rhodobacterales</taxon>
        <taxon>Paracoccaceae</taxon>
        <taxon>Paracoccus</taxon>
    </lineage>
</organism>
<dbReference type="OrthoDB" id="6713140at2"/>
<keyword evidence="2" id="KW-1185">Reference proteome</keyword>
<evidence type="ECO:0000313" key="2">
    <source>
        <dbReference type="Proteomes" id="UP000234882"/>
    </source>
</evidence>
<name>A0A2K9MHI3_9RHOB</name>
<dbReference type="KEGG" id="paru:CYR75_13065"/>
<sequence length="295" mass="33088">MVEKSLTIHLDDEMLAPAQAGRFNFANRIMAAVEALGWQADLAPATTAPPPAGSYALHHMQGPTHPRALIFRRCYYYPFWHIERLAQRWRWPVAQARFVPAEIDREAARQFIHRLRQKELPGLRPAPPAHVLIALQGRLRQRRSFQATTPVEMLRAVAETGKRCIATLHPREDYSAGDLTALDQLCRAYSNLTIGRDSRALLPAAEYVVTQNSAVAMDAYLLARPVVLFGQVDFHHIALNVADLGVAEALARAPDHRADYARYLYWFLKLQAIDAGSEAAEAQIRAAMKRGGWPI</sequence>
<dbReference type="AlphaFoldDB" id="A0A2K9MHI3"/>
<gene>
    <name evidence="1" type="ORF">CYR75_13065</name>
</gene>
<dbReference type="RefSeq" id="WP_101500436.1">
    <property type="nucleotide sequence ID" value="NZ_CP025583.1"/>
</dbReference>
<reference evidence="2" key="1">
    <citation type="submission" date="2017-12" db="EMBL/GenBank/DDBJ databases">
        <title>Genomic analysis of Paracoccus sp. CBA4604.</title>
        <authorList>
            <person name="Roh S.W."/>
            <person name="Kim J.Y."/>
            <person name="Kim J.S."/>
        </authorList>
    </citation>
    <scope>NUCLEOTIDE SEQUENCE [LARGE SCALE GENOMIC DNA]</scope>
    <source>
        <strain evidence="2">CBA4604</strain>
    </source>
</reference>
<proteinExistence type="predicted"/>
<protein>
    <recommendedName>
        <fullName evidence="3">Capsular biosynthesis protein</fullName>
    </recommendedName>
</protein>